<dbReference type="AlphaFoldDB" id="A0A2S0KCI9"/>
<dbReference type="PANTHER" id="PTHR18964:SF173">
    <property type="entry name" value="GLUCOKINASE"/>
    <property type="match status" value="1"/>
</dbReference>
<dbReference type="InterPro" id="IPR000600">
    <property type="entry name" value="ROK"/>
</dbReference>
<protein>
    <submittedName>
        <fullName evidence="3">Transcriptional regulator</fullName>
    </submittedName>
</protein>
<dbReference type="InterPro" id="IPR036390">
    <property type="entry name" value="WH_DNA-bd_sf"/>
</dbReference>
<name>A0A2S0KCI9_9ACTN</name>
<dbReference type="OrthoDB" id="3189808at2"/>
<evidence type="ECO:0000256" key="1">
    <source>
        <dbReference type="ARBA" id="ARBA00006479"/>
    </source>
</evidence>
<dbReference type="EMBL" id="CP027433">
    <property type="protein sequence ID" value="AVL99360.1"/>
    <property type="molecule type" value="Genomic_DNA"/>
</dbReference>
<dbReference type="InterPro" id="IPR055767">
    <property type="entry name" value="DUF7343"/>
</dbReference>
<evidence type="ECO:0000259" key="2">
    <source>
        <dbReference type="Pfam" id="PF24034"/>
    </source>
</evidence>
<gene>
    <name evidence="3" type="ORF">C6V83_02725</name>
</gene>
<organism evidence="3 4">
    <name type="scientific">Gordonia iterans</name>
    <dbReference type="NCBI Taxonomy" id="1004901"/>
    <lineage>
        <taxon>Bacteria</taxon>
        <taxon>Bacillati</taxon>
        <taxon>Actinomycetota</taxon>
        <taxon>Actinomycetes</taxon>
        <taxon>Mycobacteriales</taxon>
        <taxon>Gordoniaceae</taxon>
        <taxon>Gordonia</taxon>
    </lineage>
</organism>
<dbReference type="SUPFAM" id="SSF46785">
    <property type="entry name" value="Winged helix' DNA-binding domain"/>
    <property type="match status" value="1"/>
</dbReference>
<dbReference type="KEGG" id="git:C6V83_02725"/>
<comment type="similarity">
    <text evidence="1">Belongs to the ROK (NagC/XylR) family.</text>
</comment>
<dbReference type="Proteomes" id="UP000239814">
    <property type="component" value="Chromosome"/>
</dbReference>
<dbReference type="Pfam" id="PF24034">
    <property type="entry name" value="DUF7343"/>
    <property type="match status" value="1"/>
</dbReference>
<sequence length="390" mass="41126">MTSPRPGDQAALRRANHTRVLAVIAAAGEVHQAEIARHTGLSRATVSTLVAELEAGGQVETTRSGRRRLVRLTLRPGFVLAVDHGHRHVSVAIADLEREILAHSQTDLADHSAADVVLPQVRTLLDDLLELTGVGRNEILAATIGLPAPIDRDRRTVASPSILPGWADRDIAELAAQTLDLPVQWVIDNDANLGARAEYRALAAPDSAVDSLIYIKFGAGLGAGVVLDGRLMSGVSGTAGEIGHLVFDDEGPLCRCGNRGCLETLVAAPAVTRQLLETHGTISIAEIVARADRGDPGCRRALADAGRMMGRAVAVLANLVNPGLVVVGGEMEQAADYVLPAIRETLNRECVPVAVDAVRVERARHGRLTHLVGAVAAAVDEVSPVSTFRP</sequence>
<evidence type="ECO:0000313" key="4">
    <source>
        <dbReference type="Proteomes" id="UP000239814"/>
    </source>
</evidence>
<dbReference type="RefSeq" id="WP_105941095.1">
    <property type="nucleotide sequence ID" value="NZ_CP027433.1"/>
</dbReference>
<proteinExistence type="inferred from homology"/>
<dbReference type="GO" id="GO:0003700">
    <property type="term" value="F:DNA-binding transcription factor activity"/>
    <property type="evidence" value="ECO:0007669"/>
    <property type="project" value="InterPro"/>
</dbReference>
<reference evidence="3 4" key="1">
    <citation type="submission" date="2018-03" db="EMBL/GenBank/DDBJ databases">
        <title>Characteristics and genome of n-alkane degrading marine bacteria Gordonia iterans isolated from crude oil contaminated in Tae-an, South Korea.</title>
        <authorList>
            <person name="Lee S.-S."/>
            <person name="Kim H."/>
        </authorList>
    </citation>
    <scope>NUCLEOTIDE SEQUENCE [LARGE SCALE GENOMIC DNA]</scope>
    <source>
        <strain evidence="3 4">Co17</strain>
    </source>
</reference>
<dbReference type="Gene3D" id="3.30.420.40">
    <property type="match status" value="2"/>
</dbReference>
<dbReference type="InterPro" id="IPR043129">
    <property type="entry name" value="ATPase_NBD"/>
</dbReference>
<dbReference type="Pfam" id="PF00480">
    <property type="entry name" value="ROK"/>
    <property type="match status" value="1"/>
</dbReference>
<evidence type="ECO:0000313" key="3">
    <source>
        <dbReference type="EMBL" id="AVL99360.1"/>
    </source>
</evidence>
<dbReference type="SUPFAM" id="SSF53067">
    <property type="entry name" value="Actin-like ATPase domain"/>
    <property type="match status" value="1"/>
</dbReference>
<dbReference type="InterPro" id="IPR036388">
    <property type="entry name" value="WH-like_DNA-bd_sf"/>
</dbReference>
<keyword evidence="4" id="KW-1185">Reference proteome</keyword>
<feature type="domain" description="DUF7343" evidence="2">
    <location>
        <begin position="16"/>
        <end position="72"/>
    </location>
</feature>
<accession>A0A2S0KCI9</accession>
<dbReference type="PANTHER" id="PTHR18964">
    <property type="entry name" value="ROK (REPRESSOR, ORF, KINASE) FAMILY"/>
    <property type="match status" value="1"/>
</dbReference>
<dbReference type="Gene3D" id="1.10.10.10">
    <property type="entry name" value="Winged helix-like DNA-binding domain superfamily/Winged helix DNA-binding domain"/>
    <property type="match status" value="1"/>
</dbReference>